<evidence type="ECO:0000313" key="6">
    <source>
        <dbReference type="Proteomes" id="UP000242972"/>
    </source>
</evidence>
<evidence type="ECO:0000256" key="1">
    <source>
        <dbReference type="ARBA" id="ARBA00006153"/>
    </source>
</evidence>
<feature type="binding site" evidence="3">
    <location>
        <position position="88"/>
    </location>
    <ligand>
        <name>Mn(2+)</name>
        <dbReference type="ChEBI" id="CHEBI:29035"/>
        <label>2</label>
    </ligand>
</feature>
<comment type="similarity">
    <text evidence="1">Belongs to the peptidase M20 family.</text>
</comment>
<name>A0A2T2WZ10_9FIRM</name>
<sequence>MVTHRRTLHQIPELGFEETETHEYLSQALRDMGLLPKVRNTGMWADIEGTGQGKTVLLRADIDGLPLQEETGLPFSSRHPGIMHACGHDGHMAILLATAERLVSHREDFKGRVRVLFQPAEEKPPGGAVPMIEAGVLDGVDEVLGLHLWSEYPVGVVQLSAGPAMANADEFIIRVKGRGGHGSAPESTKDAVLIAAQIVVNLQTIVSRRIGAFDPVVVTCGTIEGGTNFNIIAEESRITGTVRTFSEDTQDKVAEEIRHISQTTAQLYGAVAEVQYLKGYPAVINHQESVARWSSELKDLVEIRESNPSMGGEDFAYYLHHRPGAFLFLGCAPEGDV</sequence>
<dbReference type="Proteomes" id="UP000242972">
    <property type="component" value="Unassembled WGS sequence"/>
</dbReference>
<dbReference type="AlphaFoldDB" id="A0A2T2WZ10"/>
<dbReference type="PANTHER" id="PTHR11014:SF63">
    <property type="entry name" value="METALLOPEPTIDASE, PUTATIVE (AFU_ORTHOLOGUE AFUA_6G09600)-RELATED"/>
    <property type="match status" value="1"/>
</dbReference>
<feature type="binding site" evidence="3">
    <location>
        <position position="86"/>
    </location>
    <ligand>
        <name>Mn(2+)</name>
        <dbReference type="ChEBI" id="CHEBI:29035"/>
        <label>2</label>
    </ligand>
</feature>
<comment type="caution">
    <text evidence="5">The sequence shown here is derived from an EMBL/GenBank/DDBJ whole genome shotgun (WGS) entry which is preliminary data.</text>
</comment>
<protein>
    <submittedName>
        <fullName evidence="5">Amidohydrolase</fullName>
    </submittedName>
</protein>
<dbReference type="GO" id="GO:0016787">
    <property type="term" value="F:hydrolase activity"/>
    <property type="evidence" value="ECO:0007669"/>
    <property type="project" value="UniProtKB-KW"/>
</dbReference>
<dbReference type="Pfam" id="PF01546">
    <property type="entry name" value="Peptidase_M20"/>
    <property type="match status" value="1"/>
</dbReference>
<feature type="binding site" evidence="3">
    <location>
        <position position="122"/>
    </location>
    <ligand>
        <name>Mn(2+)</name>
        <dbReference type="ChEBI" id="CHEBI:29035"/>
        <label>2</label>
    </ligand>
</feature>
<keyword evidence="3" id="KW-0464">Manganese</keyword>
<keyword evidence="2 5" id="KW-0378">Hydrolase</keyword>
<dbReference type="PANTHER" id="PTHR11014">
    <property type="entry name" value="PEPTIDASE M20 FAMILY MEMBER"/>
    <property type="match status" value="1"/>
</dbReference>
<dbReference type="InterPro" id="IPR036264">
    <property type="entry name" value="Bact_exopeptidase_dim_dom"/>
</dbReference>
<dbReference type="PIRSF" id="PIRSF005962">
    <property type="entry name" value="Pept_M20D_amidohydro"/>
    <property type="match status" value="1"/>
</dbReference>
<evidence type="ECO:0000259" key="4">
    <source>
        <dbReference type="Pfam" id="PF07687"/>
    </source>
</evidence>
<evidence type="ECO:0000256" key="3">
    <source>
        <dbReference type="PIRSR" id="PIRSR005962-1"/>
    </source>
</evidence>
<dbReference type="Pfam" id="PF07687">
    <property type="entry name" value="M20_dimer"/>
    <property type="match status" value="1"/>
</dbReference>
<evidence type="ECO:0000313" key="5">
    <source>
        <dbReference type="EMBL" id="PSR27446.1"/>
    </source>
</evidence>
<dbReference type="InterPro" id="IPR011650">
    <property type="entry name" value="Peptidase_M20_dimer"/>
</dbReference>
<keyword evidence="3" id="KW-0479">Metal-binding</keyword>
<dbReference type="Gene3D" id="3.30.70.360">
    <property type="match status" value="1"/>
</dbReference>
<organism evidence="5 6">
    <name type="scientific">Sulfobacillus benefaciens</name>
    <dbReference type="NCBI Taxonomy" id="453960"/>
    <lineage>
        <taxon>Bacteria</taxon>
        <taxon>Bacillati</taxon>
        <taxon>Bacillota</taxon>
        <taxon>Clostridia</taxon>
        <taxon>Eubacteriales</taxon>
        <taxon>Clostridiales Family XVII. Incertae Sedis</taxon>
        <taxon>Sulfobacillus</taxon>
    </lineage>
</organism>
<feature type="binding site" evidence="3">
    <location>
        <position position="147"/>
    </location>
    <ligand>
        <name>Mn(2+)</name>
        <dbReference type="ChEBI" id="CHEBI:29035"/>
        <label>2</label>
    </ligand>
</feature>
<dbReference type="NCBIfam" id="TIGR01891">
    <property type="entry name" value="amidohydrolases"/>
    <property type="match status" value="1"/>
</dbReference>
<dbReference type="GO" id="GO:0046872">
    <property type="term" value="F:metal ion binding"/>
    <property type="evidence" value="ECO:0007669"/>
    <property type="project" value="UniProtKB-KW"/>
</dbReference>
<proteinExistence type="inferred from homology"/>
<dbReference type="InterPro" id="IPR017439">
    <property type="entry name" value="Amidohydrolase"/>
</dbReference>
<dbReference type="FunFam" id="3.30.70.360:FF:000014">
    <property type="entry name" value="N-acyl-L-amino acid amidohydrolase"/>
    <property type="match status" value="1"/>
</dbReference>
<comment type="cofactor">
    <cofactor evidence="3">
        <name>Mn(2+)</name>
        <dbReference type="ChEBI" id="CHEBI:29035"/>
    </cofactor>
    <text evidence="3">The Mn(2+) ion enhances activity.</text>
</comment>
<reference evidence="5 6" key="1">
    <citation type="journal article" date="2014" name="BMC Genomics">
        <title>Comparison of environmental and isolate Sulfobacillus genomes reveals diverse carbon, sulfur, nitrogen, and hydrogen metabolisms.</title>
        <authorList>
            <person name="Justice N.B."/>
            <person name="Norman A."/>
            <person name="Brown C.T."/>
            <person name="Singh A."/>
            <person name="Thomas B.C."/>
            <person name="Banfield J.F."/>
        </authorList>
    </citation>
    <scope>NUCLEOTIDE SEQUENCE [LARGE SCALE GENOMIC DNA]</scope>
    <source>
        <strain evidence="5">AMDSBA4</strain>
    </source>
</reference>
<evidence type="ECO:0000256" key="2">
    <source>
        <dbReference type="ARBA" id="ARBA00022801"/>
    </source>
</evidence>
<feature type="domain" description="Peptidase M20 dimerisation" evidence="4">
    <location>
        <begin position="168"/>
        <end position="264"/>
    </location>
</feature>
<gene>
    <name evidence="5" type="ORF">C7B46_19410</name>
</gene>
<feature type="non-terminal residue" evidence="5">
    <location>
        <position position="337"/>
    </location>
</feature>
<accession>A0A2T2WZ10</accession>
<dbReference type="InterPro" id="IPR002933">
    <property type="entry name" value="Peptidase_M20"/>
</dbReference>
<dbReference type="EMBL" id="PXYW01000109">
    <property type="protein sequence ID" value="PSR27446.1"/>
    <property type="molecule type" value="Genomic_DNA"/>
</dbReference>
<dbReference type="Gene3D" id="3.40.630.10">
    <property type="entry name" value="Zn peptidases"/>
    <property type="match status" value="1"/>
</dbReference>
<dbReference type="SUPFAM" id="SSF55031">
    <property type="entry name" value="Bacterial exopeptidase dimerisation domain"/>
    <property type="match status" value="1"/>
</dbReference>
<dbReference type="SUPFAM" id="SSF53187">
    <property type="entry name" value="Zn-dependent exopeptidases"/>
    <property type="match status" value="1"/>
</dbReference>